<dbReference type="Pfam" id="PF04966">
    <property type="entry name" value="OprB"/>
    <property type="match status" value="1"/>
</dbReference>
<dbReference type="InterPro" id="IPR052932">
    <property type="entry name" value="OprB_Porin"/>
</dbReference>
<dbReference type="PANTHER" id="PTHR37944">
    <property type="entry name" value="PORIN B"/>
    <property type="match status" value="1"/>
</dbReference>
<dbReference type="InterPro" id="IPR038673">
    <property type="entry name" value="OprB_sf"/>
</dbReference>
<sequence length="490" mass="53264">MIGWRRRGIALVALAACLPSGRAHAAPPPLAAPINLTGTSATAVGGRTNFLSNLNRSNYMLGDLFGVRTFLARYGISLAVQETSEVLGNVSGGIHKGADYDGLTQMILQLNTDRAFGWHGGLFNASALQIHGRNLSADNLGTIQTASGIEADRATRLWELWYDQKFLDEDAADIKIGQQSVDQEFITSANAALFVNTMFGWPAVPSYDMPGGGPAYPLSAPGIRLRWRFTEALTVLTGVFSGNPAPNRDGDPQALNASGTSFPLDTGTLVMTEIQDAYPGLGAMEYPGAGAPLGHVYKLGFWYDSDGVDDQRFGNDGLPLADPASNGITRHHRGNFGVYGVFDQMLWRQSSDPNRTMSVFGRALFAPQADRNFLRASLNLGVTYREPIKGRADDTVGLAVGYARVSSSVSNADRDARDFGQVPGDGLQWPIRRNETFIETTYQYQMRPWWQIQPDFQYVFNPGGGIANPNDQSRKVKDEAVIGVRTNVLF</sequence>
<dbReference type="Gene3D" id="2.40.160.180">
    <property type="entry name" value="Carbohydrate-selective porin OprB"/>
    <property type="match status" value="1"/>
</dbReference>
<gene>
    <name evidence="3" type="ORF">FHR90_000300</name>
    <name evidence="4" type="ORF">HUK83_09115</name>
</gene>
<comment type="caution">
    <text evidence="3">The sequence shown here is derived from an EMBL/GenBank/DDBJ whole genome shotgun (WGS) entry which is preliminary data.</text>
</comment>
<evidence type="ECO:0000313" key="3">
    <source>
        <dbReference type="EMBL" id="MBB3172494.1"/>
    </source>
</evidence>
<dbReference type="GO" id="GO:0015288">
    <property type="term" value="F:porin activity"/>
    <property type="evidence" value="ECO:0007669"/>
    <property type="project" value="InterPro"/>
</dbReference>
<evidence type="ECO:0000313" key="6">
    <source>
        <dbReference type="Proteomes" id="UP000565205"/>
    </source>
</evidence>
<evidence type="ECO:0000313" key="4">
    <source>
        <dbReference type="EMBL" id="NVN30490.1"/>
    </source>
</evidence>
<evidence type="ECO:0000313" key="5">
    <source>
        <dbReference type="Proteomes" id="UP000557688"/>
    </source>
</evidence>
<evidence type="ECO:0000256" key="1">
    <source>
        <dbReference type="ARBA" id="ARBA00008769"/>
    </source>
</evidence>
<organism evidence="3 5">
    <name type="scientific">Endobacter medicaginis</name>
    <dbReference type="NCBI Taxonomy" id="1181271"/>
    <lineage>
        <taxon>Bacteria</taxon>
        <taxon>Pseudomonadati</taxon>
        <taxon>Pseudomonadota</taxon>
        <taxon>Alphaproteobacteria</taxon>
        <taxon>Acetobacterales</taxon>
        <taxon>Acetobacteraceae</taxon>
        <taxon>Endobacter</taxon>
    </lineage>
</organism>
<reference evidence="3 5" key="2">
    <citation type="submission" date="2020-08" db="EMBL/GenBank/DDBJ databases">
        <title>Genomic Encyclopedia of Type Strains, Phase III (KMG-III): the genomes of soil and plant-associated and newly described type strains.</title>
        <authorList>
            <person name="Whitman W."/>
        </authorList>
    </citation>
    <scope>NUCLEOTIDE SEQUENCE [LARGE SCALE GENOMIC DNA]</scope>
    <source>
        <strain evidence="3 5">CECT 8088</strain>
    </source>
</reference>
<keyword evidence="2" id="KW-0732">Signal</keyword>
<dbReference type="GO" id="GO:0008643">
    <property type="term" value="P:carbohydrate transport"/>
    <property type="evidence" value="ECO:0007669"/>
    <property type="project" value="InterPro"/>
</dbReference>
<accession>A0A839UVS8</accession>
<dbReference type="Proteomes" id="UP000557688">
    <property type="component" value="Unassembled WGS sequence"/>
</dbReference>
<dbReference type="Proteomes" id="UP000565205">
    <property type="component" value="Unassembled WGS sequence"/>
</dbReference>
<evidence type="ECO:0000256" key="2">
    <source>
        <dbReference type="RuleBase" id="RU363072"/>
    </source>
</evidence>
<dbReference type="EMBL" id="JABXXQ010000162">
    <property type="protein sequence ID" value="NVN30490.1"/>
    <property type="molecule type" value="Genomic_DNA"/>
</dbReference>
<feature type="chain" id="PRO_5033963359" evidence="2">
    <location>
        <begin position="26"/>
        <end position="490"/>
    </location>
</feature>
<proteinExistence type="inferred from homology"/>
<feature type="signal peptide" evidence="2">
    <location>
        <begin position="1"/>
        <end position="25"/>
    </location>
</feature>
<reference evidence="4 6" key="1">
    <citation type="submission" date="2020-06" db="EMBL/GenBank/DDBJ databases">
        <title>Description of novel acetic acid bacteria.</title>
        <authorList>
            <person name="Sombolestani A."/>
        </authorList>
    </citation>
    <scope>NUCLEOTIDE SEQUENCE [LARGE SCALE GENOMIC DNA]</scope>
    <source>
        <strain evidence="4 6">LMG 26838</strain>
    </source>
</reference>
<dbReference type="AlphaFoldDB" id="A0A839UVS8"/>
<dbReference type="EMBL" id="JACHXV010000001">
    <property type="protein sequence ID" value="MBB3172494.1"/>
    <property type="molecule type" value="Genomic_DNA"/>
</dbReference>
<dbReference type="PANTHER" id="PTHR37944:SF1">
    <property type="entry name" value="PORIN B"/>
    <property type="match status" value="1"/>
</dbReference>
<comment type="similarity">
    <text evidence="1 2">Belongs to the OprB family.</text>
</comment>
<name>A0A839UVS8_9PROT</name>
<dbReference type="InterPro" id="IPR007049">
    <property type="entry name" value="Carb-sel_porin_OprB"/>
</dbReference>
<keyword evidence="5" id="KW-1185">Reference proteome</keyword>
<protein>
    <submittedName>
        <fullName evidence="3 4">Porin</fullName>
    </submittedName>
</protein>
<dbReference type="RefSeq" id="WP_176624062.1">
    <property type="nucleotide sequence ID" value="NZ_JABXXQ010000162.1"/>
</dbReference>
<dbReference type="GO" id="GO:0016020">
    <property type="term" value="C:membrane"/>
    <property type="evidence" value="ECO:0007669"/>
    <property type="project" value="InterPro"/>
</dbReference>